<protein>
    <submittedName>
        <fullName evidence="1">Uncharacterized protein</fullName>
    </submittedName>
</protein>
<accession>A0A8E2AMC9</accession>
<reference evidence="1 2" key="1">
    <citation type="submission" date="2016-07" db="EMBL/GenBank/DDBJ databases">
        <title>Draft genome of the white-rot fungus Obba rivulosa 3A-2.</title>
        <authorList>
            <consortium name="DOE Joint Genome Institute"/>
            <person name="Miettinen O."/>
            <person name="Riley R."/>
            <person name="Acob R."/>
            <person name="Barry K."/>
            <person name="Cullen D."/>
            <person name="De Vries R."/>
            <person name="Hainaut M."/>
            <person name="Hatakka A."/>
            <person name="Henrissat B."/>
            <person name="Hilden K."/>
            <person name="Kuo R."/>
            <person name="Labutti K."/>
            <person name="Lipzen A."/>
            <person name="Makela M.R."/>
            <person name="Sandor L."/>
            <person name="Spatafora J.W."/>
            <person name="Grigoriev I.V."/>
            <person name="Hibbett D.S."/>
        </authorList>
    </citation>
    <scope>NUCLEOTIDE SEQUENCE [LARGE SCALE GENOMIC DNA]</scope>
    <source>
        <strain evidence="1 2">3A-2</strain>
    </source>
</reference>
<proteinExistence type="predicted"/>
<keyword evidence="2" id="KW-1185">Reference proteome</keyword>
<sequence>MYAPTHPVGTTEVKHWKPVRCGSTMRQEQVTWSTQHGVRNMVYCNTKQHRNETRCKLAHTVWQPLNFEEAGANGTTAADGHPPSAELIRSVMLATPKDWTHTGLDKLKSIILLFMLSFRLLCLLSSPDNPSSSAPSLMPLASCLSWQCQICGFKSVLWINLASAETVHQHQHNPIQNVPMKFRHSILELRAWLKLDVNIKVPHPLHKQLKQLAIAQAYMLS</sequence>
<dbReference type="EMBL" id="KV722625">
    <property type="protein sequence ID" value="OCH84890.1"/>
    <property type="molecule type" value="Genomic_DNA"/>
</dbReference>
<dbReference type="AlphaFoldDB" id="A0A8E2AMC9"/>
<evidence type="ECO:0000313" key="2">
    <source>
        <dbReference type="Proteomes" id="UP000250043"/>
    </source>
</evidence>
<dbReference type="Proteomes" id="UP000250043">
    <property type="component" value="Unassembled WGS sequence"/>
</dbReference>
<evidence type="ECO:0000313" key="1">
    <source>
        <dbReference type="EMBL" id="OCH84890.1"/>
    </source>
</evidence>
<organism evidence="1 2">
    <name type="scientific">Obba rivulosa</name>
    <dbReference type="NCBI Taxonomy" id="1052685"/>
    <lineage>
        <taxon>Eukaryota</taxon>
        <taxon>Fungi</taxon>
        <taxon>Dikarya</taxon>
        <taxon>Basidiomycota</taxon>
        <taxon>Agaricomycotina</taxon>
        <taxon>Agaricomycetes</taxon>
        <taxon>Polyporales</taxon>
        <taxon>Gelatoporiaceae</taxon>
        <taxon>Obba</taxon>
    </lineage>
</organism>
<name>A0A8E2AMC9_9APHY</name>
<gene>
    <name evidence="1" type="ORF">OBBRIDRAFT_807920</name>
</gene>